<protein>
    <submittedName>
        <fullName evidence="1">Pa-i galactophilic lectin-like protein</fullName>
    </submittedName>
</protein>
<dbReference type="KEGG" id="sesp:BN6_33820"/>
<accession>K0JZH6</accession>
<evidence type="ECO:0000313" key="2">
    <source>
        <dbReference type="Proteomes" id="UP000006281"/>
    </source>
</evidence>
<gene>
    <name evidence="1" type="ordered locus">BN6_33820</name>
</gene>
<dbReference type="RefSeq" id="WP_015100794.1">
    <property type="nucleotide sequence ID" value="NC_019673.1"/>
</dbReference>
<dbReference type="BioCyc" id="SESP1179773:BN6_RS16380-MONOMER"/>
<sequence>MGGPIVVTVPATAGDGVKTGVTVQSGDVFTVSGSGSAGFGGTRMTYPDGTTYTDGRYSGAYVPAGLALDGVPAGMLIARIGSGPWLAVGSRQTFQAHQTGEVTVAYNDKPSAYRDNSGEYSAMVENRGGTR</sequence>
<keyword evidence="1" id="KW-0430">Lectin</keyword>
<dbReference type="SUPFAM" id="SSF49785">
    <property type="entry name" value="Galactose-binding domain-like"/>
    <property type="match status" value="1"/>
</dbReference>
<dbReference type="InterPro" id="IPR012905">
    <property type="entry name" value="PA-IL"/>
</dbReference>
<dbReference type="OrthoDB" id="6444532at2"/>
<name>K0JZH6_SACES</name>
<dbReference type="PATRIC" id="fig|1179773.3.peg.3378"/>
<dbReference type="EMBL" id="HE804045">
    <property type="protein sequence ID" value="CCH30682.1"/>
    <property type="molecule type" value="Genomic_DNA"/>
</dbReference>
<evidence type="ECO:0000313" key="1">
    <source>
        <dbReference type="EMBL" id="CCH30682.1"/>
    </source>
</evidence>
<dbReference type="Gene3D" id="2.60.120.430">
    <property type="entry name" value="Galactose-binding lectin"/>
    <property type="match status" value="1"/>
</dbReference>
<reference evidence="1 2" key="1">
    <citation type="journal article" date="2012" name="BMC Genomics">
        <title>Complete genome sequence of Saccharothrix espanaensis DSM 44229T and comparison to the other completely sequenced Pseudonocardiaceae.</title>
        <authorList>
            <person name="Strobel T."/>
            <person name="Al-Dilaimi A."/>
            <person name="Blom J."/>
            <person name="Gessner A."/>
            <person name="Kalinowski J."/>
            <person name="Luzhetska M."/>
            <person name="Puhler A."/>
            <person name="Szczepanowski R."/>
            <person name="Bechthold A."/>
            <person name="Ruckert C."/>
        </authorList>
    </citation>
    <scope>NUCLEOTIDE SEQUENCE [LARGE SCALE GENOMIC DNA]</scope>
    <source>
        <strain evidence="2">ATCC 51144 / DSM 44229 / JCM 9112 / NBRC 15066 / NRRL 15764</strain>
    </source>
</reference>
<dbReference type="AlphaFoldDB" id="K0JZH6"/>
<dbReference type="InterPro" id="IPR008979">
    <property type="entry name" value="Galactose-bd-like_sf"/>
</dbReference>
<keyword evidence="2" id="KW-1185">Reference proteome</keyword>
<proteinExistence type="predicted"/>
<dbReference type="Pfam" id="PF07828">
    <property type="entry name" value="PA-IL"/>
    <property type="match status" value="1"/>
</dbReference>
<organism evidence="1 2">
    <name type="scientific">Saccharothrix espanaensis (strain ATCC 51144 / DSM 44229 / JCM 9112 / NBRC 15066 / NRRL 15764)</name>
    <dbReference type="NCBI Taxonomy" id="1179773"/>
    <lineage>
        <taxon>Bacteria</taxon>
        <taxon>Bacillati</taxon>
        <taxon>Actinomycetota</taxon>
        <taxon>Actinomycetes</taxon>
        <taxon>Pseudonocardiales</taxon>
        <taxon>Pseudonocardiaceae</taxon>
        <taxon>Saccharothrix</taxon>
    </lineage>
</organism>
<dbReference type="Proteomes" id="UP000006281">
    <property type="component" value="Chromosome"/>
</dbReference>
<dbReference type="HOGENOM" id="CLU_162760_0_0_11"/>
<dbReference type="GO" id="GO:0030246">
    <property type="term" value="F:carbohydrate binding"/>
    <property type="evidence" value="ECO:0007669"/>
    <property type="project" value="UniProtKB-KW"/>
</dbReference>